<keyword evidence="4" id="KW-0808">Transferase</keyword>
<organism evidence="4 5">
    <name type="scientific">Blastomonas aquatica</name>
    <dbReference type="NCBI Taxonomy" id="1510276"/>
    <lineage>
        <taxon>Bacteria</taxon>
        <taxon>Pseudomonadati</taxon>
        <taxon>Pseudomonadota</taxon>
        <taxon>Alphaproteobacteria</taxon>
        <taxon>Sphingomonadales</taxon>
        <taxon>Sphingomonadaceae</taxon>
        <taxon>Blastomonas</taxon>
    </lineage>
</organism>
<dbReference type="Proteomes" id="UP000614261">
    <property type="component" value="Unassembled WGS sequence"/>
</dbReference>
<evidence type="ECO:0000259" key="3">
    <source>
        <dbReference type="Pfam" id="PF00266"/>
    </source>
</evidence>
<evidence type="ECO:0000256" key="2">
    <source>
        <dbReference type="SAM" id="MobiDB-lite"/>
    </source>
</evidence>
<evidence type="ECO:0000313" key="4">
    <source>
        <dbReference type="EMBL" id="GGB61912.1"/>
    </source>
</evidence>
<feature type="domain" description="Aminotransferase class V" evidence="3">
    <location>
        <begin position="112"/>
        <end position="426"/>
    </location>
</feature>
<feature type="region of interest" description="Disordered" evidence="2">
    <location>
        <begin position="35"/>
        <end position="62"/>
    </location>
</feature>
<dbReference type="InterPro" id="IPR015421">
    <property type="entry name" value="PyrdxlP-dep_Trfase_major"/>
</dbReference>
<dbReference type="PANTHER" id="PTHR43586">
    <property type="entry name" value="CYSTEINE DESULFURASE"/>
    <property type="match status" value="1"/>
</dbReference>
<dbReference type="Gene3D" id="3.40.640.10">
    <property type="entry name" value="Type I PLP-dependent aspartate aminotransferase-like (Major domain)"/>
    <property type="match status" value="1"/>
</dbReference>
<keyword evidence="1" id="KW-0663">Pyridoxal phosphate</keyword>
<dbReference type="Pfam" id="PF00266">
    <property type="entry name" value="Aminotran_5"/>
    <property type="match status" value="1"/>
</dbReference>
<dbReference type="InterPro" id="IPR015422">
    <property type="entry name" value="PyrdxlP-dep_Trfase_small"/>
</dbReference>
<dbReference type="EMBL" id="BMGD01000003">
    <property type="protein sequence ID" value="GGB61912.1"/>
    <property type="molecule type" value="Genomic_DNA"/>
</dbReference>
<dbReference type="InterPro" id="IPR015424">
    <property type="entry name" value="PyrdxlP-dep_Trfase"/>
</dbReference>
<dbReference type="PANTHER" id="PTHR43586:SF8">
    <property type="entry name" value="CYSTEINE DESULFURASE 1, CHLOROPLASTIC"/>
    <property type="match status" value="1"/>
</dbReference>
<dbReference type="InterPro" id="IPR006311">
    <property type="entry name" value="TAT_signal"/>
</dbReference>
<comment type="caution">
    <text evidence="4">The sequence shown here is derived from an EMBL/GenBank/DDBJ whole genome shotgun (WGS) entry which is preliminary data.</text>
</comment>
<proteinExistence type="predicted"/>
<evidence type="ECO:0000313" key="5">
    <source>
        <dbReference type="Proteomes" id="UP000614261"/>
    </source>
</evidence>
<dbReference type="GO" id="GO:0008483">
    <property type="term" value="F:transaminase activity"/>
    <property type="evidence" value="ECO:0007669"/>
    <property type="project" value="UniProtKB-KW"/>
</dbReference>
<gene>
    <name evidence="4" type="ORF">GCM10010833_16070</name>
</gene>
<dbReference type="InterPro" id="IPR000192">
    <property type="entry name" value="Aminotrans_V_dom"/>
</dbReference>
<dbReference type="SUPFAM" id="SSF53383">
    <property type="entry name" value="PLP-dependent transferases"/>
    <property type="match status" value="1"/>
</dbReference>
<keyword evidence="4" id="KW-0032">Aminotransferase</keyword>
<sequence length="460" mass="49603">MTENLLANDALDRRGFMGSVGAAVLAAGVVSACDRGDGESGTADAPTSNRRNGPHPPKLTGSADWEDVRAQFDLSEDTIHMSAMLISSHPKPVREAIERHRKGLDRDPVTYLEANNSSGLNAARSAAGNFLGVGSGRIALTDSTTMGVGMVYNGMQLAPEDEILSTEQDYYVTIEAIRQLSKRTGARVRRIVLYERTETLSPDEAVARILAGINPRTRVVALTWVHSSTGYKLPAGAIGDAIEKINSSRPQERRIVFALDGVHGFGVEDVELSDLRCDYLMAGCHKWLFGPRGTGIIVAGEQGYAPLIPSIPSFLESGAFTSWVTDNGDAGPNNAQRMTPGGFQAFEHKWALLDAFEWIQSIGKSRVAARTYELAGQLKEGLRSIDAVTVQTPASSRESAGIVAFDIEGLSPNAAVARLRERKIIASVAPYAIPHVRLTPSIRNTPAEIDEVLRVIRQMA</sequence>
<accession>A0ABQ1J854</accession>
<keyword evidence="5" id="KW-1185">Reference proteome</keyword>
<evidence type="ECO:0000256" key="1">
    <source>
        <dbReference type="ARBA" id="ARBA00022898"/>
    </source>
</evidence>
<protein>
    <submittedName>
        <fullName evidence="4">Class V aminotransferase</fullName>
    </submittedName>
</protein>
<dbReference type="PROSITE" id="PS51318">
    <property type="entry name" value="TAT"/>
    <property type="match status" value="1"/>
</dbReference>
<reference evidence="5" key="1">
    <citation type="journal article" date="2019" name="Int. J. Syst. Evol. Microbiol.">
        <title>The Global Catalogue of Microorganisms (GCM) 10K type strain sequencing project: providing services to taxonomists for standard genome sequencing and annotation.</title>
        <authorList>
            <consortium name="The Broad Institute Genomics Platform"/>
            <consortium name="The Broad Institute Genome Sequencing Center for Infectious Disease"/>
            <person name="Wu L."/>
            <person name="Ma J."/>
        </authorList>
    </citation>
    <scope>NUCLEOTIDE SEQUENCE [LARGE SCALE GENOMIC DNA]</scope>
    <source>
        <strain evidence="5">CGMCC 1.12851</strain>
    </source>
</reference>
<name>A0ABQ1J854_9SPHN</name>
<dbReference type="Gene3D" id="3.90.1150.10">
    <property type="entry name" value="Aspartate Aminotransferase, domain 1"/>
    <property type="match status" value="1"/>
</dbReference>